<evidence type="ECO:0000256" key="6">
    <source>
        <dbReference type="ARBA" id="ARBA00022679"/>
    </source>
</evidence>
<dbReference type="AlphaFoldDB" id="A0A9W8DGU5"/>
<keyword evidence="9" id="KW-1133">Transmembrane helix</keyword>
<evidence type="ECO:0000256" key="7">
    <source>
        <dbReference type="ARBA" id="ARBA00022692"/>
    </source>
</evidence>
<dbReference type="PANTHER" id="PTHR13036">
    <property type="entry name" value="BETA1,4 MANNOSYLTRANSFERASE"/>
    <property type="match status" value="1"/>
</dbReference>
<comment type="caution">
    <text evidence="13">The sequence shown here is derived from an EMBL/GenBank/DDBJ whole genome shotgun (WGS) entry which is preliminary data.</text>
</comment>
<dbReference type="InterPro" id="IPR028098">
    <property type="entry name" value="Glyco_trans_4-like_N"/>
</dbReference>
<dbReference type="PANTHER" id="PTHR13036:SF0">
    <property type="entry name" value="CHITOBIOSYLDIPHOSPHODOLICHOL BETA-MANNOSYLTRANSFERASE"/>
    <property type="match status" value="1"/>
</dbReference>
<evidence type="ECO:0000256" key="3">
    <source>
        <dbReference type="ARBA" id="ARBA00012611"/>
    </source>
</evidence>
<reference evidence="13" key="1">
    <citation type="submission" date="2022-07" db="EMBL/GenBank/DDBJ databases">
        <title>Phylogenomic reconstructions and comparative analyses of Kickxellomycotina fungi.</title>
        <authorList>
            <person name="Reynolds N.K."/>
            <person name="Stajich J.E."/>
            <person name="Barry K."/>
            <person name="Grigoriev I.V."/>
            <person name="Crous P."/>
            <person name="Smith M.E."/>
        </authorList>
    </citation>
    <scope>NUCLEOTIDE SEQUENCE</scope>
    <source>
        <strain evidence="13">RSA 861</strain>
    </source>
</reference>
<keyword evidence="7" id="KW-0812">Transmembrane</keyword>
<evidence type="ECO:0000259" key="12">
    <source>
        <dbReference type="Pfam" id="PF13579"/>
    </source>
</evidence>
<dbReference type="SUPFAM" id="SSF53756">
    <property type="entry name" value="UDP-Glycosyltransferase/glycogen phosphorylase"/>
    <property type="match status" value="1"/>
</dbReference>
<evidence type="ECO:0000256" key="5">
    <source>
        <dbReference type="ARBA" id="ARBA00022676"/>
    </source>
</evidence>
<evidence type="ECO:0000256" key="2">
    <source>
        <dbReference type="ARBA" id="ARBA00004922"/>
    </source>
</evidence>
<dbReference type="EMBL" id="JANBPT010001520">
    <property type="protein sequence ID" value="KAJ1906999.1"/>
    <property type="molecule type" value="Genomic_DNA"/>
</dbReference>
<comment type="pathway">
    <text evidence="2">Protein modification; protein glycosylation.</text>
</comment>
<name>A0A9W8DGU5_9FUNG</name>
<evidence type="ECO:0000256" key="4">
    <source>
        <dbReference type="ARBA" id="ARBA00015841"/>
    </source>
</evidence>
<evidence type="ECO:0000256" key="11">
    <source>
        <dbReference type="ARBA" id="ARBA00024899"/>
    </source>
</evidence>
<evidence type="ECO:0000256" key="8">
    <source>
        <dbReference type="ARBA" id="ARBA00022824"/>
    </source>
</evidence>
<keyword evidence="14" id="KW-1185">Reference proteome</keyword>
<evidence type="ECO:0000256" key="9">
    <source>
        <dbReference type="ARBA" id="ARBA00022989"/>
    </source>
</evidence>
<dbReference type="InterPro" id="IPR026051">
    <property type="entry name" value="ALG1-like"/>
</dbReference>
<dbReference type="Proteomes" id="UP001150569">
    <property type="component" value="Unassembled WGS sequence"/>
</dbReference>
<evidence type="ECO:0000256" key="1">
    <source>
        <dbReference type="ARBA" id="ARBA00004389"/>
    </source>
</evidence>
<evidence type="ECO:0000313" key="13">
    <source>
        <dbReference type="EMBL" id="KAJ1906999.1"/>
    </source>
</evidence>
<accession>A0A9W8DGU5</accession>
<keyword evidence="6 13" id="KW-0808">Transferase</keyword>
<feature type="domain" description="Glycosyltransferase subfamily 4-like N-terminal" evidence="12">
    <location>
        <begin position="17"/>
        <end position="191"/>
    </location>
</feature>
<comment type="function">
    <text evidence="11">Participates in the formation of the lipid-linked precursor oligosaccharide for N-glycosylation. Involved in assembling the dolichol-pyrophosphate-GlcNAc(2)-Man(5) intermediate on the cytoplasmic surface of the ER.</text>
</comment>
<sequence>MARRVCVLILGDVGRSPRMQNHALALAENGFDVDLVGYKGAKPPETLLASNRICLHHLQVPWRPPPEASRLLFLANAPVKILFQILQLLWLLTVTLARPEFLLVQNPPAIPTLLVAQAVCWLRGIRLVIDWHNFGYTILALNLGSRHPAVRIAEWYERVFGARAYAHLCVTDAMAEELRDRWHVHGPVVVLHDRAPAHFHRLTLREAHKFWCDLTEQNPDFAQISIALGGHALPTRTLFTEDEATRTGEVLLRPRVGRPRVLVSSTSWTADEDFSVLLRAARRYDALMAQQTLSNAEPFELQRRLPPLVLLITGRGPQRALYEAEIRRLNLHHVRILTLWLTAEDYPRLLGAADLGVSLHQSSSGLDLPMKVVDMFGCGLPVCAVRFQCIGELVRHGRNGWVFDDGEELARQWQRLFGGITDDDNDELTQAKQELRVFQSVRWSAHWRAKVLDVFTLAGSQENHHD</sequence>
<evidence type="ECO:0000313" key="14">
    <source>
        <dbReference type="Proteomes" id="UP001150569"/>
    </source>
</evidence>
<proteinExistence type="predicted"/>
<dbReference type="Pfam" id="PF13579">
    <property type="entry name" value="Glyco_trans_4_4"/>
    <property type="match status" value="1"/>
</dbReference>
<keyword evidence="8" id="KW-0256">Endoplasmic reticulum</keyword>
<gene>
    <name evidence="13" type="primary">ALG1_2</name>
    <name evidence="13" type="ORF">IWQ60_011953</name>
</gene>
<comment type="subcellular location">
    <subcellularLocation>
        <location evidence="1">Endoplasmic reticulum membrane</location>
        <topology evidence="1">Single-pass membrane protein</topology>
    </subcellularLocation>
</comment>
<evidence type="ECO:0000256" key="10">
    <source>
        <dbReference type="ARBA" id="ARBA00023136"/>
    </source>
</evidence>
<keyword evidence="10" id="KW-0472">Membrane</keyword>
<keyword evidence="5 13" id="KW-0328">Glycosyltransferase</keyword>
<dbReference type="Pfam" id="PF13692">
    <property type="entry name" value="Glyco_trans_1_4"/>
    <property type="match status" value="1"/>
</dbReference>
<dbReference type="EC" id="2.4.1.142" evidence="3"/>
<dbReference type="GO" id="GO:0005789">
    <property type="term" value="C:endoplasmic reticulum membrane"/>
    <property type="evidence" value="ECO:0007669"/>
    <property type="project" value="UniProtKB-SubCell"/>
</dbReference>
<dbReference type="OrthoDB" id="614844at2759"/>
<dbReference type="Gene3D" id="3.40.50.2000">
    <property type="entry name" value="Glycogen Phosphorylase B"/>
    <property type="match status" value="2"/>
</dbReference>
<protein>
    <recommendedName>
        <fullName evidence="4">Chitobiosyldiphosphodolichol beta-mannosyltransferase</fullName>
        <ecNumber evidence="3">2.4.1.142</ecNumber>
    </recommendedName>
</protein>
<dbReference type="GO" id="GO:0004578">
    <property type="term" value="F:chitobiosyldiphosphodolichol beta-mannosyltransferase activity"/>
    <property type="evidence" value="ECO:0007669"/>
    <property type="project" value="UniProtKB-EC"/>
</dbReference>
<organism evidence="13 14">
    <name type="scientific">Tieghemiomyces parasiticus</name>
    <dbReference type="NCBI Taxonomy" id="78921"/>
    <lineage>
        <taxon>Eukaryota</taxon>
        <taxon>Fungi</taxon>
        <taxon>Fungi incertae sedis</taxon>
        <taxon>Zoopagomycota</taxon>
        <taxon>Kickxellomycotina</taxon>
        <taxon>Dimargaritomycetes</taxon>
        <taxon>Dimargaritales</taxon>
        <taxon>Dimargaritaceae</taxon>
        <taxon>Tieghemiomyces</taxon>
    </lineage>
</organism>